<name>A0A437MAN1_9SPHN</name>
<organism evidence="2 3">
    <name type="scientific">Sphingomonas crocodyli</name>
    <dbReference type="NCBI Taxonomy" id="1979270"/>
    <lineage>
        <taxon>Bacteria</taxon>
        <taxon>Pseudomonadati</taxon>
        <taxon>Pseudomonadota</taxon>
        <taxon>Alphaproteobacteria</taxon>
        <taxon>Sphingomonadales</taxon>
        <taxon>Sphingomonadaceae</taxon>
        <taxon>Sphingomonas</taxon>
    </lineage>
</organism>
<sequence>MNTSKLIAAAVALSVAGAGAPAYAQSAGKLAKGALIGGAGGAVAGAVIPGLGTGEGALIGAAGGAAITALSHKDRRYYRDGYGRKYWVDKNGRRRYK</sequence>
<reference evidence="2 3" key="1">
    <citation type="submission" date="2019-01" db="EMBL/GenBank/DDBJ databases">
        <authorList>
            <person name="Chen W.-M."/>
        </authorList>
    </citation>
    <scope>NUCLEOTIDE SEQUENCE [LARGE SCALE GENOMIC DNA]</scope>
    <source>
        <strain evidence="2 3">CCP-7</strain>
    </source>
</reference>
<gene>
    <name evidence="2" type="ORF">EOD43_12980</name>
</gene>
<dbReference type="EMBL" id="SACN01000001">
    <property type="protein sequence ID" value="RVT94701.1"/>
    <property type="molecule type" value="Genomic_DNA"/>
</dbReference>
<dbReference type="Proteomes" id="UP000282971">
    <property type="component" value="Unassembled WGS sequence"/>
</dbReference>
<feature type="signal peptide" evidence="1">
    <location>
        <begin position="1"/>
        <end position="24"/>
    </location>
</feature>
<proteinExistence type="predicted"/>
<keyword evidence="3" id="KW-1185">Reference proteome</keyword>
<evidence type="ECO:0000313" key="2">
    <source>
        <dbReference type="EMBL" id="RVT94701.1"/>
    </source>
</evidence>
<accession>A0A437MAN1</accession>
<dbReference type="RefSeq" id="WP_127744276.1">
    <property type="nucleotide sequence ID" value="NZ_SACN01000001.1"/>
</dbReference>
<evidence type="ECO:0008006" key="4">
    <source>
        <dbReference type="Google" id="ProtNLM"/>
    </source>
</evidence>
<protein>
    <recommendedName>
        <fullName evidence="4">YMGG-like Gly-zipper domain-containing protein</fullName>
    </recommendedName>
</protein>
<evidence type="ECO:0000313" key="3">
    <source>
        <dbReference type="Proteomes" id="UP000282971"/>
    </source>
</evidence>
<dbReference type="AlphaFoldDB" id="A0A437MAN1"/>
<keyword evidence="1" id="KW-0732">Signal</keyword>
<evidence type="ECO:0000256" key="1">
    <source>
        <dbReference type="SAM" id="SignalP"/>
    </source>
</evidence>
<comment type="caution">
    <text evidence="2">The sequence shown here is derived from an EMBL/GenBank/DDBJ whole genome shotgun (WGS) entry which is preliminary data.</text>
</comment>
<feature type="chain" id="PRO_5019113107" description="YMGG-like Gly-zipper domain-containing protein" evidence="1">
    <location>
        <begin position="25"/>
        <end position="97"/>
    </location>
</feature>